<name>A0A1E5FVQ5_VIBSP</name>
<dbReference type="Proteomes" id="UP000094802">
    <property type="component" value="Unassembled WGS sequence"/>
</dbReference>
<dbReference type="AlphaFoldDB" id="A0A1E5FVQ5"/>
<gene>
    <name evidence="1" type="ORF">A142_16960</name>
</gene>
<organism evidence="1 2">
    <name type="scientific">Vibrio splendidus 12E03</name>
    <dbReference type="NCBI Taxonomy" id="1191305"/>
    <lineage>
        <taxon>Bacteria</taxon>
        <taxon>Pseudomonadati</taxon>
        <taxon>Pseudomonadota</taxon>
        <taxon>Gammaproteobacteria</taxon>
        <taxon>Vibrionales</taxon>
        <taxon>Vibrionaceae</taxon>
        <taxon>Vibrio</taxon>
    </lineage>
</organism>
<evidence type="ECO:0000313" key="2">
    <source>
        <dbReference type="Proteomes" id="UP000094802"/>
    </source>
</evidence>
<proteinExistence type="predicted"/>
<accession>A0A1E5FVQ5</accession>
<sequence length="64" mass="7043">MGHKLDRIQLNKAIEIIETLLEPELKSNNGSDGACGINNGKVIDLVVEIDLFSQESLSDFSKNK</sequence>
<comment type="caution">
    <text evidence="1">The sequence shown here is derived from an EMBL/GenBank/DDBJ whole genome shotgun (WGS) entry which is preliminary data.</text>
</comment>
<dbReference type="EMBL" id="AJZD02000055">
    <property type="protein sequence ID" value="OEF94484.1"/>
    <property type="molecule type" value="Genomic_DNA"/>
</dbReference>
<protein>
    <submittedName>
        <fullName evidence="1">Uncharacterized protein</fullName>
    </submittedName>
</protein>
<evidence type="ECO:0000313" key="1">
    <source>
        <dbReference type="EMBL" id="OEF94484.1"/>
    </source>
</evidence>
<reference evidence="1 2" key="1">
    <citation type="journal article" date="2012" name="Science">
        <title>Ecological populations of bacteria act as socially cohesive units of antibiotic production and resistance.</title>
        <authorList>
            <person name="Cordero O.X."/>
            <person name="Wildschutte H."/>
            <person name="Kirkup B."/>
            <person name="Proehl S."/>
            <person name="Ngo L."/>
            <person name="Hussain F."/>
            <person name="Le Roux F."/>
            <person name="Mincer T."/>
            <person name="Polz M.F."/>
        </authorList>
    </citation>
    <scope>NUCLEOTIDE SEQUENCE [LARGE SCALE GENOMIC DNA]</scope>
    <source>
        <strain evidence="1 2">12E03</strain>
    </source>
</reference>